<feature type="domain" description="DUF4166" evidence="1">
    <location>
        <begin position="18"/>
        <end position="205"/>
    </location>
</feature>
<dbReference type="InterPro" id="IPR025311">
    <property type="entry name" value="DUF4166"/>
</dbReference>
<dbReference type="RefSeq" id="WP_079726342.1">
    <property type="nucleotide sequence ID" value="NZ_FUZP01000001.1"/>
</dbReference>
<dbReference type="Proteomes" id="UP000190857">
    <property type="component" value="Unassembled WGS sequence"/>
</dbReference>
<evidence type="ECO:0000313" key="2">
    <source>
        <dbReference type="EMBL" id="SKC35564.1"/>
    </source>
</evidence>
<dbReference type="OrthoDB" id="2448833at2"/>
<protein>
    <recommendedName>
        <fullName evidence="1">DUF4166 domain-containing protein</fullName>
    </recommendedName>
</protein>
<keyword evidence="3" id="KW-1185">Reference proteome</keyword>
<accession>A0A1T5I8M5</accession>
<gene>
    <name evidence="2" type="ORF">SAMN06309945_0085</name>
</gene>
<evidence type="ECO:0000259" key="1">
    <source>
        <dbReference type="Pfam" id="PF13761"/>
    </source>
</evidence>
<dbReference type="AlphaFoldDB" id="A0A1T5I8M5"/>
<organism evidence="2 3">
    <name type="scientific">Okibacterium fritillariae</name>
    <dbReference type="NCBI Taxonomy" id="123320"/>
    <lineage>
        <taxon>Bacteria</taxon>
        <taxon>Bacillati</taxon>
        <taxon>Actinomycetota</taxon>
        <taxon>Actinomycetes</taxon>
        <taxon>Micrococcales</taxon>
        <taxon>Microbacteriaceae</taxon>
        <taxon>Okibacterium</taxon>
    </lineage>
</organism>
<sequence length="224" mass="24831">MPTPSPYEAAIPEVLALLHPRLRLYFSAIPRGSVGRGEGVFHTVGTPRRWMWPVLAVLARRSILFPVWQRDVPFTVENRPVVGAGGHPGVAATRTFRLAGRSGSGRRDRDMVDVIAEEDGSLIDRLGLGAPLWARFDARAEDGALLLRSNAVALRFGTRRLRIPRVVAPRVTLREAFDESVDRQRVDVTLSLPLVGLIYEYRGTFRYEIRPEQAGSEGSHTATA</sequence>
<name>A0A1T5I8M5_9MICO</name>
<proteinExistence type="predicted"/>
<dbReference type="Pfam" id="PF13761">
    <property type="entry name" value="DUF4166"/>
    <property type="match status" value="1"/>
</dbReference>
<dbReference type="EMBL" id="FUZP01000001">
    <property type="protein sequence ID" value="SKC35564.1"/>
    <property type="molecule type" value="Genomic_DNA"/>
</dbReference>
<reference evidence="2 3" key="1">
    <citation type="submission" date="2017-02" db="EMBL/GenBank/DDBJ databases">
        <authorList>
            <person name="Peterson S.W."/>
        </authorList>
    </citation>
    <scope>NUCLEOTIDE SEQUENCE [LARGE SCALE GENOMIC DNA]</scope>
    <source>
        <strain evidence="2 3">VKM Ac-2059</strain>
    </source>
</reference>
<dbReference type="STRING" id="123320.SAMN06309945_0085"/>
<evidence type="ECO:0000313" key="3">
    <source>
        <dbReference type="Proteomes" id="UP000190857"/>
    </source>
</evidence>